<evidence type="ECO:0000259" key="1">
    <source>
        <dbReference type="Pfam" id="PF18803"/>
    </source>
</evidence>
<evidence type="ECO:0000313" key="3">
    <source>
        <dbReference type="Proteomes" id="UP001215280"/>
    </source>
</evidence>
<dbReference type="PANTHER" id="PTHR33096">
    <property type="entry name" value="CXC2 DOMAIN-CONTAINING PROTEIN"/>
    <property type="match status" value="1"/>
</dbReference>
<dbReference type="InterPro" id="IPR040521">
    <property type="entry name" value="KDZ"/>
</dbReference>
<accession>A0AAD7IIA1</accession>
<dbReference type="PANTHER" id="PTHR33096:SF1">
    <property type="entry name" value="CXC1-LIKE CYSTEINE CLUSTER ASSOCIATED WITH KDZ TRANSPOSASES DOMAIN-CONTAINING PROTEIN"/>
    <property type="match status" value="1"/>
</dbReference>
<dbReference type="EMBL" id="JARJLG010000115">
    <property type="protein sequence ID" value="KAJ7742926.1"/>
    <property type="molecule type" value="Genomic_DNA"/>
</dbReference>
<gene>
    <name evidence="2" type="ORF">DFH07DRAFT_964306</name>
</gene>
<reference evidence="2" key="1">
    <citation type="submission" date="2023-03" db="EMBL/GenBank/DDBJ databases">
        <title>Massive genome expansion in bonnet fungi (Mycena s.s.) driven by repeated elements and novel gene families across ecological guilds.</title>
        <authorList>
            <consortium name="Lawrence Berkeley National Laboratory"/>
            <person name="Harder C.B."/>
            <person name="Miyauchi S."/>
            <person name="Viragh M."/>
            <person name="Kuo A."/>
            <person name="Thoen E."/>
            <person name="Andreopoulos B."/>
            <person name="Lu D."/>
            <person name="Skrede I."/>
            <person name="Drula E."/>
            <person name="Henrissat B."/>
            <person name="Morin E."/>
            <person name="Kohler A."/>
            <person name="Barry K."/>
            <person name="LaButti K."/>
            <person name="Morin E."/>
            <person name="Salamov A."/>
            <person name="Lipzen A."/>
            <person name="Mereny Z."/>
            <person name="Hegedus B."/>
            <person name="Baldrian P."/>
            <person name="Stursova M."/>
            <person name="Weitz H."/>
            <person name="Taylor A."/>
            <person name="Grigoriev I.V."/>
            <person name="Nagy L.G."/>
            <person name="Martin F."/>
            <person name="Kauserud H."/>
        </authorList>
    </citation>
    <scope>NUCLEOTIDE SEQUENCE</scope>
    <source>
        <strain evidence="2">CBHHK188m</strain>
    </source>
</reference>
<dbReference type="Proteomes" id="UP001215280">
    <property type="component" value="Unassembled WGS sequence"/>
</dbReference>
<dbReference type="InterPro" id="IPR041457">
    <property type="entry name" value="CxC2_KDZ-assoc"/>
</dbReference>
<comment type="caution">
    <text evidence="2">The sequence shown here is derived from an EMBL/GenBank/DDBJ whole genome shotgun (WGS) entry which is preliminary data.</text>
</comment>
<proteinExistence type="predicted"/>
<sequence length="1079" mass="124061">MQSTSVDIRRDPGEIWHAEDIATARALDDPNFTYFLGDEGNWAGQGPLDSLDDGITLTLPLPEDPPTTGNFERWYNADFPFQVWAVNYRNESLDEMLRLEGRGSPTFHKLCGTCKAPDPLFRCALQTCIGPAMYCEDCVVQMHRQLPTHGIERWNGSFFEPKLLAELHVEARLQLGHAPGTYCPKARRAHKDFVIMDVLGVRTVKINFCGCDSKVENRQQLMRACLWPATSVDPQTCATFNTIRLFEVQNCLGKISAYDFVRSLELLSNNDGMKPVPDRRRAFRAIVRQYRMSVMRKRAGIAHKDGGVAATEQGELALNCRACPHPEINLPEGWDKINWAEMDEDQSYKYYLSLAEDANFKLINRNVSSEERDPIIDDGSGYFCNRAEYSEHIRKHVDEEEISSCSGFQAMFLANAKRVKGLRVTGLGGVTCARHNMWRPNGIGDLQAGERYCNMTFLFFSSVLNFSLAWLILSYDIACQFSKNIWDRMDVLPKKYHLSINRLNVRWMVPNFHLPPHKPGCHSPFSFHWLWGAGCTHGETVEQNWEFLNGAAVSTKLMGLGARFAALEGLFAFHNWRRLIAHRGILKRRMAQAIKEGRAHQDSFEAFNKNLSAQQPEMVKEWKVWVDKWERERHVEGEKNSPYEYEEATTTLKDVRLKLAAEEYARTGDGVEVEWEDTPSTFLTMGMEIEEAQRQLAISIKSIGANPTVTQKIDILKGRSQLRRRITVFRKLQKTFMPNIRRWLTASQRAQWDADDKEPEATRLFMPSDIASEKSRLKACAKGLDKVEVRLRVGEASEALDGVRDGLRTKTGVTRFKIRNWSGQRAMTRGQGILRLIMIKIHGSKLRYRWARQALLSLKGHGTWEEDWRVLAEDDVRALNERSLTEEEKAERERLRSLGEVVEEGGIAEMGDIVSGETHRTLSWIWYGVSKKANSDERLHEALRVEWCKAYSRSKRWREELVTVEEEMRRTIQYGVWEKVRWMERASARTMMLGTTEAITPEVQEGAQAYALEQADREQRTRDELVGSWRPIRVRAEAYLRGEDISGQPTIQVSVDRDELRWAEAVEYTRDEVENDMYQ</sequence>
<keyword evidence="3" id="KW-1185">Reference proteome</keyword>
<evidence type="ECO:0000313" key="2">
    <source>
        <dbReference type="EMBL" id="KAJ7742926.1"/>
    </source>
</evidence>
<dbReference type="Pfam" id="PF18803">
    <property type="entry name" value="CxC2"/>
    <property type="match status" value="1"/>
</dbReference>
<dbReference type="AlphaFoldDB" id="A0AAD7IIA1"/>
<protein>
    <recommendedName>
        <fullName evidence="1">CxC2-like cysteine cluster KDZ transposase-associated domain-containing protein</fullName>
    </recommendedName>
</protein>
<name>A0AAD7IIA1_9AGAR</name>
<dbReference type="Pfam" id="PF18758">
    <property type="entry name" value="KDZ"/>
    <property type="match status" value="1"/>
</dbReference>
<feature type="domain" description="CxC2-like cysteine cluster KDZ transposase-associated" evidence="1">
    <location>
        <begin position="171"/>
        <end position="271"/>
    </location>
</feature>
<organism evidence="2 3">
    <name type="scientific">Mycena maculata</name>
    <dbReference type="NCBI Taxonomy" id="230809"/>
    <lineage>
        <taxon>Eukaryota</taxon>
        <taxon>Fungi</taxon>
        <taxon>Dikarya</taxon>
        <taxon>Basidiomycota</taxon>
        <taxon>Agaricomycotina</taxon>
        <taxon>Agaricomycetes</taxon>
        <taxon>Agaricomycetidae</taxon>
        <taxon>Agaricales</taxon>
        <taxon>Marasmiineae</taxon>
        <taxon>Mycenaceae</taxon>
        <taxon>Mycena</taxon>
    </lineage>
</organism>